<gene>
    <name evidence="1" type="ORF">F1189_16225</name>
</gene>
<dbReference type="InterPro" id="IPR006311">
    <property type="entry name" value="TAT_signal"/>
</dbReference>
<reference evidence="1 2" key="1">
    <citation type="submission" date="2019-09" db="EMBL/GenBank/DDBJ databases">
        <title>Genome sequence of Rhodovastum atsumiense, a diverse member of the Acetobacteraceae family of non-sulfur purple photosynthetic bacteria.</title>
        <authorList>
            <person name="Meyer T."/>
            <person name="Kyndt J."/>
        </authorList>
    </citation>
    <scope>NUCLEOTIDE SEQUENCE [LARGE SCALE GENOMIC DNA]</scope>
    <source>
        <strain evidence="1 2">DSM 21279</strain>
    </source>
</reference>
<sequence>MMTHERPWLRLGRRAMLAGLLALPAGAAGAALLATDRSFRVLADGRPIGTHAVRFSRRGEALEASSTIRLAVTVGPLTVFRFTHQAVETWQGQTFVRIESQTNDDGTKLWMRAMRQGGGVTVEGSAGRHIAPAAALPSTWWNRAVLAAPLFSAQDGQMYDKQVTAGPLETLPGGDGSLRGWRHSVTVGTDVDVWYDLEGRWAGLRFHRNGKLITYLPE</sequence>
<keyword evidence="2" id="KW-1185">Reference proteome</keyword>
<evidence type="ECO:0000313" key="2">
    <source>
        <dbReference type="Proteomes" id="UP000325255"/>
    </source>
</evidence>
<dbReference type="PROSITE" id="PS51318">
    <property type="entry name" value="TAT"/>
    <property type="match status" value="1"/>
</dbReference>
<dbReference type="Pfam" id="PF19630">
    <property type="entry name" value="DUF6134"/>
    <property type="match status" value="1"/>
</dbReference>
<organism evidence="1 2">
    <name type="scientific">Rhodovastum atsumiense</name>
    <dbReference type="NCBI Taxonomy" id="504468"/>
    <lineage>
        <taxon>Bacteria</taxon>
        <taxon>Pseudomonadati</taxon>
        <taxon>Pseudomonadota</taxon>
        <taxon>Alphaproteobacteria</taxon>
        <taxon>Acetobacterales</taxon>
        <taxon>Acetobacteraceae</taxon>
        <taxon>Rhodovastum</taxon>
    </lineage>
</organism>
<dbReference type="Proteomes" id="UP000325255">
    <property type="component" value="Unassembled WGS sequence"/>
</dbReference>
<evidence type="ECO:0000313" key="1">
    <source>
        <dbReference type="EMBL" id="KAA5611135.1"/>
    </source>
</evidence>
<protein>
    <submittedName>
        <fullName evidence="1">Uncharacterized protein</fullName>
    </submittedName>
</protein>
<accession>A0A5M6IUN9</accession>
<dbReference type="AlphaFoldDB" id="A0A5M6IUN9"/>
<comment type="caution">
    <text evidence="1">The sequence shown here is derived from an EMBL/GenBank/DDBJ whole genome shotgun (WGS) entry which is preliminary data.</text>
</comment>
<dbReference type="EMBL" id="VWPK01000024">
    <property type="protein sequence ID" value="KAA5611135.1"/>
    <property type="molecule type" value="Genomic_DNA"/>
</dbReference>
<proteinExistence type="predicted"/>
<dbReference type="InterPro" id="IPR045767">
    <property type="entry name" value="DUF6134"/>
</dbReference>
<dbReference type="OrthoDB" id="6086999at2"/>
<name>A0A5M6IUN9_9PROT</name>